<evidence type="ECO:0000256" key="10">
    <source>
        <dbReference type="ARBA" id="ARBA00022782"/>
    </source>
</evidence>
<evidence type="ECO:0000256" key="13">
    <source>
        <dbReference type="ARBA" id="ARBA00022833"/>
    </source>
</evidence>
<comment type="catalytic activity">
    <reaction evidence="24">
        <text>ATP + H2O = ADP + phosphate + H(+)</text>
        <dbReference type="Rhea" id="RHEA:13065"/>
        <dbReference type="ChEBI" id="CHEBI:15377"/>
        <dbReference type="ChEBI" id="CHEBI:15378"/>
        <dbReference type="ChEBI" id="CHEBI:30616"/>
        <dbReference type="ChEBI" id="CHEBI:43474"/>
        <dbReference type="ChEBI" id="CHEBI:456216"/>
        <dbReference type="EC" id="3.6.4.13"/>
    </reaction>
    <physiologicalReaction direction="left-to-right" evidence="24">
        <dbReference type="Rhea" id="RHEA:13066"/>
    </physiologicalReaction>
</comment>
<feature type="compositionally biased region" description="Acidic residues" evidence="26">
    <location>
        <begin position="315"/>
        <end position="325"/>
    </location>
</feature>
<keyword evidence="32" id="KW-1185">Reference proteome</keyword>
<keyword evidence="14" id="KW-0067">ATP-binding</keyword>
<dbReference type="GO" id="GO:0120025">
    <property type="term" value="C:plasma membrane bounded cell projection"/>
    <property type="evidence" value="ECO:0007669"/>
    <property type="project" value="UniProtKB-ARBA"/>
</dbReference>
<dbReference type="Proteomes" id="UP000016666">
    <property type="component" value="Chromosome 28"/>
</dbReference>
<feature type="domain" description="Helicase C-terminal" evidence="29">
    <location>
        <begin position="741"/>
        <end position="912"/>
    </location>
</feature>
<feature type="compositionally biased region" description="Basic and acidic residues" evidence="26">
    <location>
        <begin position="190"/>
        <end position="224"/>
    </location>
</feature>
<dbReference type="GO" id="GO:0005524">
    <property type="term" value="F:ATP binding"/>
    <property type="evidence" value="ECO:0007669"/>
    <property type="project" value="UniProtKB-KW"/>
</dbReference>
<evidence type="ECO:0000256" key="26">
    <source>
        <dbReference type="SAM" id="MobiDB-lite"/>
    </source>
</evidence>
<evidence type="ECO:0000256" key="8">
    <source>
        <dbReference type="ARBA" id="ARBA00022723"/>
    </source>
</evidence>
<keyword evidence="17" id="KW-0524">Neurogenesis</keyword>
<keyword evidence="16" id="KW-0694">RNA-binding</keyword>
<dbReference type="Pfam" id="PF17817">
    <property type="entry name" value="PDZ_5"/>
    <property type="match status" value="1"/>
</dbReference>
<dbReference type="InterPro" id="IPR041204">
    <property type="entry name" value="RIG-I-like_C"/>
</dbReference>
<evidence type="ECO:0000256" key="11">
    <source>
        <dbReference type="ARBA" id="ARBA00022801"/>
    </source>
</evidence>
<dbReference type="Pfam" id="PF04851">
    <property type="entry name" value="ResIII"/>
    <property type="match status" value="1"/>
</dbReference>
<keyword evidence="7" id="KW-0399">Innate immunity</keyword>
<dbReference type="GO" id="GO:0008270">
    <property type="term" value="F:zinc ion binding"/>
    <property type="evidence" value="ECO:0007669"/>
    <property type="project" value="TreeGrafter"/>
</dbReference>
<dbReference type="GO" id="GO:0039536">
    <property type="term" value="P:negative regulation of RIG-I signaling pathway"/>
    <property type="evidence" value="ECO:0007669"/>
    <property type="project" value="TreeGrafter"/>
</dbReference>
<evidence type="ECO:0000259" key="30">
    <source>
        <dbReference type="PROSITE" id="PS51789"/>
    </source>
</evidence>
<dbReference type="EC" id="3.6.4.13" evidence="3"/>
<evidence type="ECO:0000256" key="21">
    <source>
        <dbReference type="ARBA" id="ARBA00023203"/>
    </source>
</evidence>
<dbReference type="GO" id="GO:0030154">
    <property type="term" value="P:cell differentiation"/>
    <property type="evidence" value="ECO:0007669"/>
    <property type="project" value="UniProtKB-KW"/>
</dbReference>
<feature type="domain" description="PDZ" evidence="27">
    <location>
        <begin position="396"/>
        <end position="443"/>
    </location>
</feature>
<evidence type="ECO:0000313" key="31">
    <source>
        <dbReference type="Ensembl" id="ENSAPLP00000012991.2"/>
    </source>
</evidence>
<evidence type="ECO:0000256" key="14">
    <source>
        <dbReference type="ARBA" id="ARBA00022840"/>
    </source>
</evidence>
<evidence type="ECO:0000256" key="7">
    <source>
        <dbReference type="ARBA" id="ARBA00022588"/>
    </source>
</evidence>
<dbReference type="PROSITE" id="PS51789">
    <property type="entry name" value="RLR_CTR"/>
    <property type="match status" value="1"/>
</dbReference>
<dbReference type="InterPro" id="IPR006935">
    <property type="entry name" value="Helicase/UvrB_N"/>
</dbReference>
<dbReference type="SUPFAM" id="SSF50156">
    <property type="entry name" value="PDZ domain-like"/>
    <property type="match status" value="1"/>
</dbReference>
<dbReference type="GO" id="GO:0016787">
    <property type="term" value="F:hydrolase activity"/>
    <property type="evidence" value="ECO:0007669"/>
    <property type="project" value="UniProtKB-KW"/>
</dbReference>
<dbReference type="GO" id="GO:0003725">
    <property type="term" value="F:double-stranded RNA binding"/>
    <property type="evidence" value="ECO:0007669"/>
    <property type="project" value="TreeGrafter"/>
</dbReference>
<evidence type="ECO:0000256" key="5">
    <source>
        <dbReference type="ARBA" id="ARBA00022490"/>
    </source>
</evidence>
<evidence type="ECO:0000256" key="2">
    <source>
        <dbReference type="ARBA" id="ARBA00006866"/>
    </source>
</evidence>
<keyword evidence="10" id="KW-0221">Differentiation</keyword>
<dbReference type="CDD" id="cd18802">
    <property type="entry name" value="SF2_C_dicer"/>
    <property type="match status" value="1"/>
</dbReference>
<dbReference type="InterPro" id="IPR051363">
    <property type="entry name" value="RLR_Helicase"/>
</dbReference>
<evidence type="ECO:0000256" key="12">
    <source>
        <dbReference type="ARBA" id="ARBA00022806"/>
    </source>
</evidence>
<dbReference type="GO" id="GO:0003779">
    <property type="term" value="F:actin binding"/>
    <property type="evidence" value="ECO:0007669"/>
    <property type="project" value="UniProtKB-KW"/>
</dbReference>
<keyword evidence="9" id="KW-0547">Nucleotide-binding</keyword>
<dbReference type="InterPro" id="IPR040645">
    <property type="entry name" value="Neurabin-1/2_PDZ"/>
</dbReference>
<dbReference type="PROSITE" id="PS51192">
    <property type="entry name" value="HELICASE_ATP_BIND_1"/>
    <property type="match status" value="1"/>
</dbReference>
<evidence type="ECO:0000259" key="29">
    <source>
        <dbReference type="PROSITE" id="PS51194"/>
    </source>
</evidence>
<dbReference type="PANTHER" id="PTHR14074:SF7">
    <property type="entry name" value="ATP-DEPENDENT RNA HELICASE DHX58"/>
    <property type="match status" value="1"/>
</dbReference>
<dbReference type="SMART" id="SM00490">
    <property type="entry name" value="HELICc"/>
    <property type="match status" value="1"/>
</dbReference>
<dbReference type="InterPro" id="IPR036034">
    <property type="entry name" value="PDZ_sf"/>
</dbReference>
<dbReference type="Gene3D" id="2.170.150.30">
    <property type="entry name" value="RIG-I-like receptor, C-terminal regulatory domain"/>
    <property type="match status" value="1"/>
</dbReference>
<feature type="region of interest" description="Disordered" evidence="26">
    <location>
        <begin position="1"/>
        <end position="22"/>
    </location>
</feature>
<comment type="subcellular location">
    <subcellularLocation>
        <location evidence="1">Cytoplasm</location>
        <location evidence="1">Cytoskeleton</location>
    </subcellularLocation>
    <subcellularLocation>
        <location evidence="23">Synapse</location>
    </subcellularLocation>
</comment>
<evidence type="ECO:0000256" key="23">
    <source>
        <dbReference type="ARBA" id="ARBA00034103"/>
    </source>
</evidence>
<evidence type="ECO:0000256" key="25">
    <source>
        <dbReference type="SAM" id="Coils"/>
    </source>
</evidence>
<evidence type="ECO:0000256" key="6">
    <source>
        <dbReference type="ARBA" id="ARBA00022553"/>
    </source>
</evidence>
<dbReference type="GO" id="GO:0007399">
    <property type="term" value="P:nervous system development"/>
    <property type="evidence" value="ECO:0007669"/>
    <property type="project" value="UniProtKB-KW"/>
</dbReference>
<keyword evidence="4" id="KW-0217">Developmental protein</keyword>
<keyword evidence="22" id="KW-0206">Cytoskeleton</keyword>
<dbReference type="CDD" id="cd15806">
    <property type="entry name" value="LGP2_C"/>
    <property type="match status" value="1"/>
</dbReference>
<reference evidence="31" key="2">
    <citation type="submission" date="2025-08" db="UniProtKB">
        <authorList>
            <consortium name="Ensembl"/>
        </authorList>
    </citation>
    <scope>IDENTIFICATION</scope>
</reference>
<keyword evidence="5" id="KW-0963">Cytoplasm</keyword>
<keyword evidence="15" id="KW-0391">Immunity</keyword>
<keyword evidence="20" id="KW-0051">Antiviral defense</keyword>
<proteinExistence type="inferred from homology"/>
<evidence type="ECO:0000256" key="3">
    <source>
        <dbReference type="ARBA" id="ARBA00012552"/>
    </source>
</evidence>
<evidence type="ECO:0000256" key="20">
    <source>
        <dbReference type="ARBA" id="ARBA00023118"/>
    </source>
</evidence>
<feature type="domain" description="Helicase ATP-binding" evidence="28">
    <location>
        <begin position="417"/>
        <end position="581"/>
    </location>
</feature>
<evidence type="ECO:0000256" key="22">
    <source>
        <dbReference type="ARBA" id="ARBA00023212"/>
    </source>
</evidence>
<organism evidence="31 32">
    <name type="scientific">Anas platyrhynchos platyrhynchos</name>
    <name type="common">Northern mallard</name>
    <dbReference type="NCBI Taxonomy" id="8840"/>
    <lineage>
        <taxon>Eukaryota</taxon>
        <taxon>Metazoa</taxon>
        <taxon>Chordata</taxon>
        <taxon>Craniata</taxon>
        <taxon>Vertebrata</taxon>
        <taxon>Euteleostomi</taxon>
        <taxon>Archelosauria</taxon>
        <taxon>Archosauria</taxon>
        <taxon>Dinosauria</taxon>
        <taxon>Saurischia</taxon>
        <taxon>Theropoda</taxon>
        <taxon>Coelurosauria</taxon>
        <taxon>Aves</taxon>
        <taxon>Neognathae</taxon>
        <taxon>Galloanserae</taxon>
        <taxon>Anseriformes</taxon>
        <taxon>Anatidae</taxon>
        <taxon>Anatinae</taxon>
        <taxon>Anas</taxon>
    </lineage>
</organism>
<protein>
    <recommendedName>
        <fullName evidence="3">RNA helicase</fullName>
        <ecNumber evidence="3">3.6.4.13</ecNumber>
    </recommendedName>
</protein>
<accession>U3J0G4</accession>
<evidence type="ECO:0000256" key="15">
    <source>
        <dbReference type="ARBA" id="ARBA00022859"/>
    </source>
</evidence>
<dbReference type="GO" id="GO:0045202">
    <property type="term" value="C:synapse"/>
    <property type="evidence" value="ECO:0007669"/>
    <property type="project" value="UniProtKB-SubCell"/>
</dbReference>
<dbReference type="GO" id="GO:0003677">
    <property type="term" value="F:DNA binding"/>
    <property type="evidence" value="ECO:0007669"/>
    <property type="project" value="InterPro"/>
</dbReference>
<feature type="compositionally biased region" description="Basic and acidic residues" evidence="26">
    <location>
        <begin position="271"/>
        <end position="292"/>
    </location>
</feature>
<dbReference type="GO" id="GO:0005856">
    <property type="term" value="C:cytoskeleton"/>
    <property type="evidence" value="ECO:0007669"/>
    <property type="project" value="UniProtKB-SubCell"/>
</dbReference>
<dbReference type="AlphaFoldDB" id="U3J0G4"/>
<evidence type="ECO:0000256" key="16">
    <source>
        <dbReference type="ARBA" id="ARBA00022884"/>
    </source>
</evidence>
<dbReference type="PROSITE" id="PS51194">
    <property type="entry name" value="HELICASE_CTER"/>
    <property type="match status" value="1"/>
</dbReference>
<dbReference type="STRING" id="8840.ENSAPLP00000012991"/>
<dbReference type="InterPro" id="IPR021673">
    <property type="entry name" value="RLR_CTR"/>
</dbReference>
<dbReference type="CDD" id="cd12090">
    <property type="entry name" value="MDA5_ID"/>
    <property type="match status" value="1"/>
</dbReference>
<evidence type="ECO:0000256" key="17">
    <source>
        <dbReference type="ARBA" id="ARBA00022902"/>
    </source>
</evidence>
<dbReference type="Gene3D" id="3.40.50.300">
    <property type="entry name" value="P-loop containing nucleotide triphosphate hydrolases"/>
    <property type="match status" value="2"/>
</dbReference>
<evidence type="ECO:0000256" key="19">
    <source>
        <dbReference type="ARBA" id="ARBA00023054"/>
    </source>
</evidence>
<dbReference type="InterPro" id="IPR014001">
    <property type="entry name" value="Helicase_ATP-bd"/>
</dbReference>
<dbReference type="Pfam" id="PF11648">
    <property type="entry name" value="RIG-I_C-RD"/>
    <property type="match status" value="1"/>
</dbReference>
<dbReference type="GO" id="GO:0005737">
    <property type="term" value="C:cytoplasm"/>
    <property type="evidence" value="ECO:0007669"/>
    <property type="project" value="TreeGrafter"/>
</dbReference>
<feature type="coiled-coil region" evidence="25">
    <location>
        <begin position="876"/>
        <end position="903"/>
    </location>
</feature>
<sequence length="1068" mass="119636">MFLQMGTAPGPEGACDLAKGKEKPVRLSLPRASSLNESMEQGNLLKLGTSVSERVSRFDSKPDKPFSKLQETRKIFERSPQEKEATTKLLLRKERAGFQDRKLDVVVKFNGSTESLDKLDTEAVSPTVSQLSAVFEKADLRNNLHKTPGRAGPLNSKLVSKRSRVFLQGTEAGKAESRTGDGPAAPARPRPAEEEKAAGKAGRPAEKDGSVPRVQEVCKIKPVEVEESGESEAEVEAGEPVPAPEPAKGAEGPAPPEPRLEGGEEPPYTEEGVKGERADEGELYDESKKEDFSEADLVDISAYSGLGEDSGGSGLDEDEEADGLYEPESSCVEIPGLSEEEEPVPNRKIQFSTAPIQVFSTYSNEDYDRRNEDVDPMAASAEYELEKRVERLDLFPVELEKDSEGLGISIIGMGAGADMGLEKLGIFVKTVTEGGAAHRDGRVAVLVNKVHLVEQHAKEEFHVLQGTFRVTAISGDSSHKCFFSQVVKRSDVVICTAQILHNALLSREEDTRVELTDFSLLVIDECHHTHKEAVYNKIMLNYLQRKLSGQQDLPQILGLTASPGTGGKTSFEGAVEHILQICANLDTEVITSAQEHMQNLQRQVPQPRKQYDLCQERAWDPFGQRLKKIMAQIQQHMGNAGLPQDFGTQTYEQQVVELEKRAAERFCRKTRACALHLRKYNDALLINDAVRMVDAFQHLQQFYAMERDMKDPTERFLATTFEENRASLLALAGCQRYENPRLSKLEEILRENFQPQGSSRGIVFTKTRQSAHSLFSWLQDAATLSGQHIRAAVLTGAGYSNQTRHMTQNEQQDVIRQFRNGDLNLLFSTSVAEEGLDIPKCNIVVRYGLMTNEIAMVQARGRARAENSVYSVVAKANSREVSREQLNENLVELMEKAIKAVQAMPEREYRLKIAELQRNAVISWQVKEAKISERRQLHDPDDVYFYCVNCNVAVCCGSDIRTVEGMHHVNINPNFRRYYTVSLGKISFPRTFKDWEPGCRVMCSGCRQEWGMEMIYQHVKLPILCIKNFVVETPAEKRRYKKWSSVTFPVKEFDYVEYCSSTQEDESF</sequence>
<evidence type="ECO:0000256" key="18">
    <source>
        <dbReference type="ARBA" id="ARBA00023018"/>
    </source>
</evidence>
<keyword evidence="21" id="KW-0009">Actin-binding</keyword>
<evidence type="ECO:0000259" key="27">
    <source>
        <dbReference type="PROSITE" id="PS50106"/>
    </source>
</evidence>
<feature type="region of interest" description="Disordered" evidence="26">
    <location>
        <begin position="144"/>
        <end position="327"/>
    </location>
</feature>
<dbReference type="FunFam" id="2.30.42.10:FF:000010">
    <property type="entry name" value="Neurabin-1 isoform 1"/>
    <property type="match status" value="1"/>
</dbReference>
<gene>
    <name evidence="31" type="primary">DHX58</name>
</gene>
<keyword evidence="12" id="KW-0347">Helicase</keyword>
<evidence type="ECO:0000256" key="1">
    <source>
        <dbReference type="ARBA" id="ARBA00004245"/>
    </source>
</evidence>
<dbReference type="GeneTree" id="ENSGT00940000153173"/>
<feature type="compositionally biased region" description="Acidic residues" evidence="26">
    <location>
        <begin position="225"/>
        <end position="237"/>
    </location>
</feature>
<evidence type="ECO:0000256" key="4">
    <source>
        <dbReference type="ARBA" id="ARBA00022473"/>
    </source>
</evidence>
<keyword evidence="6" id="KW-0597">Phosphoprotein</keyword>
<dbReference type="Pfam" id="PF00271">
    <property type="entry name" value="Helicase_C"/>
    <property type="match status" value="1"/>
</dbReference>
<dbReference type="PROSITE" id="PS50106">
    <property type="entry name" value="PDZ"/>
    <property type="match status" value="1"/>
</dbReference>
<dbReference type="GO" id="GO:0003724">
    <property type="term" value="F:RNA helicase activity"/>
    <property type="evidence" value="ECO:0007669"/>
    <property type="project" value="UniProtKB-EC"/>
</dbReference>
<dbReference type="GO" id="GO:0002753">
    <property type="term" value="P:cytoplasmic pattern recognition receptor signaling pathway"/>
    <property type="evidence" value="ECO:0007669"/>
    <property type="project" value="TreeGrafter"/>
</dbReference>
<reference evidence="31" key="3">
    <citation type="submission" date="2025-09" db="UniProtKB">
        <authorList>
            <consortium name="Ensembl"/>
        </authorList>
    </citation>
    <scope>IDENTIFICATION</scope>
</reference>
<dbReference type="GO" id="GO:0003727">
    <property type="term" value="F:single-stranded RNA binding"/>
    <property type="evidence" value="ECO:0007669"/>
    <property type="project" value="TreeGrafter"/>
</dbReference>
<evidence type="ECO:0000256" key="9">
    <source>
        <dbReference type="ARBA" id="ARBA00022741"/>
    </source>
</evidence>
<evidence type="ECO:0000259" key="28">
    <source>
        <dbReference type="PROSITE" id="PS51192"/>
    </source>
</evidence>
<keyword evidence="18" id="KW-0770">Synapse</keyword>
<dbReference type="SUPFAM" id="SSF52540">
    <property type="entry name" value="P-loop containing nucleoside triphosphate hydrolases"/>
    <property type="match status" value="1"/>
</dbReference>
<keyword evidence="19 25" id="KW-0175">Coiled coil</keyword>
<dbReference type="GO" id="GO:0140374">
    <property type="term" value="P:antiviral innate immune response"/>
    <property type="evidence" value="ECO:0007669"/>
    <property type="project" value="TreeGrafter"/>
</dbReference>
<dbReference type="PANTHER" id="PTHR14074">
    <property type="entry name" value="HELICASE WITH DEATH DOMAIN-RELATED"/>
    <property type="match status" value="1"/>
</dbReference>
<name>U3J0G4_ANAPP</name>
<dbReference type="InterPro" id="IPR001478">
    <property type="entry name" value="PDZ"/>
</dbReference>
<dbReference type="InterPro" id="IPR027417">
    <property type="entry name" value="P-loop_NTPase"/>
</dbReference>
<dbReference type="InterPro" id="IPR038557">
    <property type="entry name" value="RLR_C_sf"/>
</dbReference>
<dbReference type="Pfam" id="PF18119">
    <property type="entry name" value="RIG-I_C"/>
    <property type="match status" value="1"/>
</dbReference>
<keyword evidence="8" id="KW-0479">Metal-binding</keyword>
<evidence type="ECO:0000256" key="24">
    <source>
        <dbReference type="ARBA" id="ARBA00049390"/>
    </source>
</evidence>
<reference evidence="31 32" key="1">
    <citation type="submission" date="2017-10" db="EMBL/GenBank/DDBJ databases">
        <title>A new Pekin duck reference genome.</title>
        <authorList>
            <person name="Hou Z.-C."/>
            <person name="Zhou Z.-K."/>
            <person name="Zhu F."/>
            <person name="Hou S.-S."/>
        </authorList>
    </citation>
    <scope>NUCLEOTIDE SEQUENCE [LARGE SCALE GENOMIC DNA]</scope>
</reference>
<dbReference type="InterPro" id="IPR001650">
    <property type="entry name" value="Helicase_C-like"/>
</dbReference>
<feature type="domain" description="RLR CTR" evidence="30">
    <location>
        <begin position="933"/>
        <end position="1060"/>
    </location>
</feature>
<comment type="similarity">
    <text evidence="2">Belongs to the helicase family. RLR subfamily.</text>
</comment>
<evidence type="ECO:0000313" key="32">
    <source>
        <dbReference type="Proteomes" id="UP000016666"/>
    </source>
</evidence>
<keyword evidence="13" id="KW-0862">Zinc</keyword>
<keyword evidence="11" id="KW-0378">Hydrolase</keyword>
<dbReference type="Ensembl" id="ENSAPLT00000013739.2">
    <property type="protein sequence ID" value="ENSAPLP00000012991.2"/>
    <property type="gene ID" value="ENSAPLG00000013187.2"/>
</dbReference>
<dbReference type="Gene3D" id="1.20.1320.30">
    <property type="match status" value="1"/>
</dbReference>